<proteinExistence type="predicted"/>
<reference evidence="2" key="1">
    <citation type="journal article" date="2011" name="Genome Res.">
        <title>Phylogeny-wide analysis of social amoeba genomes highlights ancient origins for complex intercellular communication.</title>
        <authorList>
            <person name="Heidel A.J."/>
            <person name="Lawal H.M."/>
            <person name="Felder M."/>
            <person name="Schilde C."/>
            <person name="Helps N.R."/>
            <person name="Tunggal B."/>
            <person name="Rivero F."/>
            <person name="John U."/>
            <person name="Schleicher M."/>
            <person name="Eichinger L."/>
            <person name="Platzer M."/>
            <person name="Noegel A.A."/>
            <person name="Schaap P."/>
            <person name="Gloeckner G."/>
        </authorList>
    </citation>
    <scope>NUCLEOTIDE SEQUENCE [LARGE SCALE GENOMIC DNA]</scope>
    <source>
        <strain evidence="2">SH3</strain>
    </source>
</reference>
<dbReference type="RefSeq" id="XP_004367023.1">
    <property type="nucleotide sequence ID" value="XM_004366966.1"/>
</dbReference>
<protein>
    <submittedName>
        <fullName evidence="1">Uncharacterized protein</fullName>
    </submittedName>
</protein>
<dbReference type="KEGG" id="dfa:DFA_07156"/>
<dbReference type="EMBL" id="GL883013">
    <property type="protein sequence ID" value="EGG20040.1"/>
    <property type="molecule type" value="Genomic_DNA"/>
</dbReference>
<keyword evidence="2" id="KW-1185">Reference proteome</keyword>
<organism evidence="1 2">
    <name type="scientific">Cavenderia fasciculata</name>
    <name type="common">Slime mold</name>
    <name type="synonym">Dictyostelium fasciculatum</name>
    <dbReference type="NCBI Taxonomy" id="261658"/>
    <lineage>
        <taxon>Eukaryota</taxon>
        <taxon>Amoebozoa</taxon>
        <taxon>Evosea</taxon>
        <taxon>Eumycetozoa</taxon>
        <taxon>Dictyostelia</taxon>
        <taxon>Acytosteliales</taxon>
        <taxon>Cavenderiaceae</taxon>
        <taxon>Cavenderia</taxon>
    </lineage>
</organism>
<dbReference type="GeneID" id="14872327"/>
<accession>F4PVM6</accession>
<dbReference type="AlphaFoldDB" id="F4PVM6"/>
<sequence>MGNPKLKKTSFDYFIYAFYQTARAIVRLSSSDALTIEMRVGDFQSVLDNVRDNKEERKARGMAVEYDSIDLSNVPDYTGFLNEFSESIEMLKPVKHSYIGFSVFLNVVVWKSLNDVIHSYLLVPGENALPRYLGVKSVGEDDLWEGFRFSRIEGPIPLDQLLGRDELIAWLSRLFVTIVTPSAVEPGTFPIHSPNNITMFFKLLGRLLRIGYPTHWITGVVELLLSGSLTTVEPTRKNRMIPLSRVAPPLLKMLSITPWLIEIRTQAALWMDKYQIRLLAGSIIPSVSDIKRYDISIRGTRSYSGPPFSSVIMMAIEYPSNQIFSPSNGADDNLRFQLLDATRNKTTIITTILFDGKTVSFWMSETDYNNLLSQNVTIKLFRNDTWKPFTEPKSLQ</sequence>
<name>F4PVM6_CACFS</name>
<evidence type="ECO:0000313" key="2">
    <source>
        <dbReference type="Proteomes" id="UP000007797"/>
    </source>
</evidence>
<dbReference type="OrthoDB" id="2423701at2759"/>
<gene>
    <name evidence="1" type="ORF">DFA_07156</name>
</gene>
<dbReference type="Proteomes" id="UP000007797">
    <property type="component" value="Unassembled WGS sequence"/>
</dbReference>
<evidence type="ECO:0000313" key="1">
    <source>
        <dbReference type="EMBL" id="EGG20040.1"/>
    </source>
</evidence>